<dbReference type="GO" id="GO:0006511">
    <property type="term" value="P:ubiquitin-dependent protein catabolic process"/>
    <property type="evidence" value="ECO:0007669"/>
    <property type="project" value="TreeGrafter"/>
</dbReference>
<dbReference type="CDD" id="cd00078">
    <property type="entry name" value="HECTc"/>
    <property type="match status" value="1"/>
</dbReference>
<dbReference type="Gene3D" id="3.30.2410.10">
    <property type="entry name" value="Hect, E3 ligase catalytic domain"/>
    <property type="match status" value="1"/>
</dbReference>
<accession>A0A485LHR2</accession>
<dbReference type="InterPro" id="IPR000569">
    <property type="entry name" value="HECT_dom"/>
</dbReference>
<dbReference type="Gene3D" id="3.30.2160.10">
    <property type="entry name" value="Hect, E3 ligase catalytic domain"/>
    <property type="match status" value="1"/>
</dbReference>
<dbReference type="PROSITE" id="PS50237">
    <property type="entry name" value="HECT"/>
    <property type="match status" value="1"/>
</dbReference>
<feature type="transmembrane region" description="Helical" evidence="10">
    <location>
        <begin position="48"/>
        <end position="66"/>
    </location>
</feature>
<dbReference type="SMART" id="SM00119">
    <property type="entry name" value="HECTc"/>
    <property type="match status" value="1"/>
</dbReference>
<dbReference type="GO" id="GO:0008270">
    <property type="term" value="F:zinc ion binding"/>
    <property type="evidence" value="ECO:0007669"/>
    <property type="project" value="UniProtKB-KW"/>
</dbReference>
<evidence type="ECO:0000313" key="14">
    <source>
        <dbReference type="Proteomes" id="UP000332933"/>
    </source>
</evidence>
<dbReference type="GO" id="GO:0061630">
    <property type="term" value="F:ubiquitin protein ligase activity"/>
    <property type="evidence" value="ECO:0007669"/>
    <property type="project" value="UniProtKB-EC"/>
</dbReference>
<dbReference type="AlphaFoldDB" id="A0A485LHR2"/>
<dbReference type="InterPro" id="IPR050409">
    <property type="entry name" value="E3_ubiq-protein_ligase"/>
</dbReference>
<keyword evidence="8" id="KW-0862">Zinc</keyword>
<dbReference type="PANTHER" id="PTHR11254:SF440">
    <property type="entry name" value="E3 UBIQUITIN-PROTEIN LIGASE NEDD-4"/>
    <property type="match status" value="1"/>
</dbReference>
<feature type="active site" description="Glycyl thioester intermediate" evidence="9">
    <location>
        <position position="703"/>
    </location>
</feature>
<keyword evidence="4" id="KW-0808">Transferase</keyword>
<protein>
    <recommendedName>
        <fullName evidence="3">HECT-type E3 ubiquitin transferase</fullName>
        <ecNumber evidence="3">2.3.2.26</ecNumber>
    </recommendedName>
</protein>
<evidence type="ECO:0000256" key="5">
    <source>
        <dbReference type="ARBA" id="ARBA00022723"/>
    </source>
</evidence>
<dbReference type="SUPFAM" id="SSF56204">
    <property type="entry name" value="Hect, E3 ligase catalytic domain"/>
    <property type="match status" value="1"/>
</dbReference>
<dbReference type="EC" id="2.3.2.26" evidence="3"/>
<dbReference type="InterPro" id="IPR035983">
    <property type="entry name" value="Hect_E3_ubiquitin_ligase"/>
</dbReference>
<dbReference type="GO" id="GO:0005737">
    <property type="term" value="C:cytoplasm"/>
    <property type="evidence" value="ECO:0007669"/>
    <property type="project" value="TreeGrafter"/>
</dbReference>
<evidence type="ECO:0000256" key="3">
    <source>
        <dbReference type="ARBA" id="ARBA00012485"/>
    </source>
</evidence>
<dbReference type="EMBL" id="VJMH01006707">
    <property type="protein sequence ID" value="KAF0688700.1"/>
    <property type="molecule type" value="Genomic_DNA"/>
</dbReference>
<evidence type="ECO:0000256" key="7">
    <source>
        <dbReference type="ARBA" id="ARBA00022786"/>
    </source>
</evidence>
<evidence type="ECO:0000313" key="12">
    <source>
        <dbReference type="EMBL" id="KAF0688700.1"/>
    </source>
</evidence>
<proteinExistence type="predicted"/>
<keyword evidence="14" id="KW-1185">Reference proteome</keyword>
<comment type="pathway">
    <text evidence="2">Protein modification; protein ubiquitination.</text>
</comment>
<evidence type="ECO:0000256" key="2">
    <source>
        <dbReference type="ARBA" id="ARBA00004906"/>
    </source>
</evidence>
<dbReference type="PROSITE" id="PS01358">
    <property type="entry name" value="ZF_RANBP2_1"/>
    <property type="match status" value="1"/>
</dbReference>
<sequence length="736" mass="82855">MVVYSETTSCDWLDHDAPECGARAPPPPASQLLTPLTASSTSSMDDNIAVYVGITMGVGIILVCICSRFTHSRRSWSVDPSLLEAFLAEDNTHRFINGGLKRHDIEELLRDVERWECAICNFQNVVPQPTCSLCHTAVGTKLIEPFQEEVAHSLLGANSSYVGSAMLSFQSHHRNPMPLSSSTSFVRGPPISSARRYPKSSIRKQTESRLRHFSSLLNNALLPEDLTPQQRSARMRRQWTRQMDPKNLQVVWMRHFMDSQDFQAAYVIQLNPPQELKMNFEIAVVVSDPRQSIEMQTLPPRSTDTDVSLADRVTWTPVEFIDGNYTVMGTKLLTPVWKNLLDVSRLAFTFKYAWYLQQVASLVVPYNEKHVLFKTPRGKVLEEAVARMNFLADKSLCAIIRVQFAGERGQDAGAVLREWYVVVAQALMHPSSGLFVIANKDDNSYIINSNSGYAIKQSKLHEVNHLEAFKAVGRFIGRALLDGQMLPFHLSPVIFKAILGVPLTLDDIESLDRSVYKSLRYLLDNDNVDGLCLTFSVTEPLGPGLVEVDLVPHGSSIDVTDENKFDYVDLMVRYLLFKRYDAQLLALVEGVYDIVPPELLLPFDHKELELLLCGLSEIEVRDWKANTELSNNLKESTVLQWFWEIVEGMSVAERAKLLQYTTGSARVPVQGFKGLTSHDGRICHFTLKGIPYVVGLYPVVHACFNRIDLPIYPDKSLLEDAMRMLLLSEPTGFDIA</sequence>
<keyword evidence="6" id="KW-0863">Zinc-finger</keyword>
<dbReference type="InterPro" id="IPR001876">
    <property type="entry name" value="Znf_RanBP2"/>
</dbReference>
<evidence type="ECO:0000256" key="10">
    <source>
        <dbReference type="SAM" id="Phobius"/>
    </source>
</evidence>
<dbReference type="GO" id="GO:0016567">
    <property type="term" value="P:protein ubiquitination"/>
    <property type="evidence" value="ECO:0007669"/>
    <property type="project" value="TreeGrafter"/>
</dbReference>
<keyword evidence="10" id="KW-0812">Transmembrane</keyword>
<gene>
    <name evidence="13" type="primary">Aste57867_19698</name>
    <name evidence="12" type="ORF">As57867_019633</name>
    <name evidence="13" type="ORF">ASTE57867_19698</name>
</gene>
<evidence type="ECO:0000259" key="11">
    <source>
        <dbReference type="PROSITE" id="PS50237"/>
    </source>
</evidence>
<evidence type="ECO:0000256" key="6">
    <source>
        <dbReference type="ARBA" id="ARBA00022771"/>
    </source>
</evidence>
<keyword evidence="10" id="KW-1133">Transmembrane helix</keyword>
<evidence type="ECO:0000256" key="9">
    <source>
        <dbReference type="PROSITE-ProRule" id="PRU00104"/>
    </source>
</evidence>
<feature type="domain" description="HECT" evidence="11">
    <location>
        <begin position="392"/>
        <end position="736"/>
    </location>
</feature>
<comment type="catalytic activity">
    <reaction evidence="1">
        <text>S-ubiquitinyl-[E2 ubiquitin-conjugating enzyme]-L-cysteine + [acceptor protein]-L-lysine = [E2 ubiquitin-conjugating enzyme]-L-cysteine + N(6)-ubiquitinyl-[acceptor protein]-L-lysine.</text>
        <dbReference type="EC" id="2.3.2.26"/>
    </reaction>
</comment>
<evidence type="ECO:0000256" key="4">
    <source>
        <dbReference type="ARBA" id="ARBA00022679"/>
    </source>
</evidence>
<dbReference type="FunFam" id="3.30.2160.10:FF:000001">
    <property type="entry name" value="E3 ubiquitin-protein ligase NEDD4-like"/>
    <property type="match status" value="1"/>
</dbReference>
<dbReference type="FunFam" id="3.30.2410.10:FF:000009">
    <property type="entry name" value="Probable E3 ubiquitin-protein ligase HECTD2"/>
    <property type="match status" value="1"/>
</dbReference>
<name>A0A485LHR2_9STRA</name>
<dbReference type="OrthoDB" id="76164at2759"/>
<dbReference type="Gene3D" id="3.90.1750.10">
    <property type="entry name" value="Hect, E3 ligase catalytic domains"/>
    <property type="match status" value="1"/>
</dbReference>
<keyword evidence="10" id="KW-0472">Membrane</keyword>
<keyword evidence="7 9" id="KW-0833">Ubl conjugation pathway</keyword>
<dbReference type="Pfam" id="PF00632">
    <property type="entry name" value="HECT"/>
    <property type="match status" value="1"/>
</dbReference>
<keyword evidence="5" id="KW-0479">Metal-binding</keyword>
<evidence type="ECO:0000256" key="1">
    <source>
        <dbReference type="ARBA" id="ARBA00000885"/>
    </source>
</evidence>
<dbReference type="EMBL" id="CAADRA010006730">
    <property type="protein sequence ID" value="VFT96398.1"/>
    <property type="molecule type" value="Genomic_DNA"/>
</dbReference>
<dbReference type="Proteomes" id="UP000332933">
    <property type="component" value="Unassembled WGS sequence"/>
</dbReference>
<reference evidence="13 14" key="1">
    <citation type="submission" date="2019-03" db="EMBL/GenBank/DDBJ databases">
        <authorList>
            <person name="Gaulin E."/>
            <person name="Dumas B."/>
        </authorList>
    </citation>
    <scope>NUCLEOTIDE SEQUENCE [LARGE SCALE GENOMIC DNA]</scope>
    <source>
        <strain evidence="13">CBS 568.67</strain>
    </source>
</reference>
<organism evidence="13 14">
    <name type="scientific">Aphanomyces stellatus</name>
    <dbReference type="NCBI Taxonomy" id="120398"/>
    <lineage>
        <taxon>Eukaryota</taxon>
        <taxon>Sar</taxon>
        <taxon>Stramenopiles</taxon>
        <taxon>Oomycota</taxon>
        <taxon>Saprolegniomycetes</taxon>
        <taxon>Saprolegniales</taxon>
        <taxon>Verrucalvaceae</taxon>
        <taxon>Aphanomyces</taxon>
    </lineage>
</organism>
<evidence type="ECO:0000256" key="8">
    <source>
        <dbReference type="ARBA" id="ARBA00022833"/>
    </source>
</evidence>
<reference evidence="12" key="2">
    <citation type="submission" date="2019-06" db="EMBL/GenBank/DDBJ databases">
        <title>Genomics analysis of Aphanomyces spp. identifies a new class of oomycete effector associated with host adaptation.</title>
        <authorList>
            <person name="Gaulin E."/>
        </authorList>
    </citation>
    <scope>NUCLEOTIDE SEQUENCE</scope>
    <source>
        <strain evidence="12">CBS 578.67</strain>
    </source>
</reference>
<dbReference type="PANTHER" id="PTHR11254">
    <property type="entry name" value="HECT DOMAIN UBIQUITIN-PROTEIN LIGASE"/>
    <property type="match status" value="1"/>
</dbReference>
<evidence type="ECO:0000313" key="13">
    <source>
        <dbReference type="EMBL" id="VFT96398.1"/>
    </source>
</evidence>